<keyword evidence="2 4" id="KW-0479">Metal-binding</keyword>
<gene>
    <name evidence="6" type="ORF">QTN89_12385</name>
</gene>
<comment type="caution">
    <text evidence="6">The sequence shown here is derived from an EMBL/GenBank/DDBJ whole genome shotgun (WGS) entry which is preliminary data.</text>
</comment>
<keyword evidence="3 4" id="KW-0408">Iron</keyword>
<dbReference type="PANTHER" id="PTHR33546">
    <property type="entry name" value="LARGE, MULTIFUNCTIONAL SECRETED PROTEIN-RELATED"/>
    <property type="match status" value="1"/>
</dbReference>
<evidence type="ECO:0000256" key="4">
    <source>
        <dbReference type="PROSITE-ProRule" id="PRU00433"/>
    </source>
</evidence>
<dbReference type="SUPFAM" id="SSF48371">
    <property type="entry name" value="ARM repeat"/>
    <property type="match status" value="1"/>
</dbReference>
<dbReference type="Gene3D" id="1.25.10.10">
    <property type="entry name" value="Leucine-rich Repeat Variant"/>
    <property type="match status" value="1"/>
</dbReference>
<dbReference type="SUPFAM" id="SSF50952">
    <property type="entry name" value="Soluble quinoprotein glucose dehydrogenase"/>
    <property type="match status" value="1"/>
</dbReference>
<dbReference type="NCBIfam" id="TIGR02604">
    <property type="entry name" value="Piru_Ver_Nterm"/>
    <property type="match status" value="1"/>
</dbReference>
<dbReference type="Pfam" id="PF00034">
    <property type="entry name" value="Cytochrom_C"/>
    <property type="match status" value="1"/>
</dbReference>
<dbReference type="Gene3D" id="2.120.10.30">
    <property type="entry name" value="TolB, C-terminal domain"/>
    <property type="match status" value="1"/>
</dbReference>
<evidence type="ECO:0000313" key="6">
    <source>
        <dbReference type="EMBL" id="MDM4016231.1"/>
    </source>
</evidence>
<dbReference type="InterPro" id="IPR036909">
    <property type="entry name" value="Cyt_c-like_dom_sf"/>
</dbReference>
<evidence type="ECO:0000256" key="1">
    <source>
        <dbReference type="ARBA" id="ARBA00022617"/>
    </source>
</evidence>
<reference evidence="6 7" key="1">
    <citation type="submission" date="2023-06" db="EMBL/GenBank/DDBJ databases">
        <title>Roseiconus lacunae JC819 isolated from Gulf of Mannar region, Tamil Nadu.</title>
        <authorList>
            <person name="Pk S."/>
            <person name="Ch S."/>
            <person name="Ch V.R."/>
        </authorList>
    </citation>
    <scope>NUCLEOTIDE SEQUENCE [LARGE SCALE GENOMIC DNA]</scope>
    <source>
        <strain evidence="6 7">JC819</strain>
    </source>
</reference>
<dbReference type="PROSITE" id="PS51007">
    <property type="entry name" value="CYTC"/>
    <property type="match status" value="1"/>
</dbReference>
<dbReference type="InterPro" id="IPR009056">
    <property type="entry name" value="Cyt_c-like_dom"/>
</dbReference>
<keyword evidence="1 4" id="KW-0349">Heme</keyword>
<protein>
    <submittedName>
        <fullName evidence="6">C-type cytochrome</fullName>
    </submittedName>
</protein>
<dbReference type="Pfam" id="PF23500">
    <property type="entry name" value="DUF7133"/>
    <property type="match status" value="1"/>
</dbReference>
<dbReference type="InterPro" id="IPR013428">
    <property type="entry name" value="Membrane-bound_put_N"/>
</dbReference>
<dbReference type="InterPro" id="IPR055557">
    <property type="entry name" value="DUF7133"/>
</dbReference>
<dbReference type="InterPro" id="IPR011041">
    <property type="entry name" value="Quinoprot_gluc/sorb_DH_b-prop"/>
</dbReference>
<dbReference type="Pfam" id="PF13646">
    <property type="entry name" value="HEAT_2"/>
    <property type="match status" value="1"/>
</dbReference>
<evidence type="ECO:0000313" key="7">
    <source>
        <dbReference type="Proteomes" id="UP001239462"/>
    </source>
</evidence>
<keyword evidence="7" id="KW-1185">Reference proteome</keyword>
<dbReference type="PANTHER" id="PTHR33546:SF1">
    <property type="entry name" value="LARGE, MULTIFUNCTIONAL SECRETED PROTEIN"/>
    <property type="match status" value="1"/>
</dbReference>
<feature type="domain" description="Cytochrome c" evidence="5">
    <location>
        <begin position="883"/>
        <end position="1016"/>
    </location>
</feature>
<dbReference type="RefSeq" id="WP_289163866.1">
    <property type="nucleotide sequence ID" value="NZ_JASZZN010000008.1"/>
</dbReference>
<dbReference type="InterPro" id="IPR011989">
    <property type="entry name" value="ARM-like"/>
</dbReference>
<evidence type="ECO:0000256" key="3">
    <source>
        <dbReference type="ARBA" id="ARBA00023004"/>
    </source>
</evidence>
<accession>A0ABT7PJ66</accession>
<name>A0ABT7PJ66_9BACT</name>
<dbReference type="Gene3D" id="1.10.760.10">
    <property type="entry name" value="Cytochrome c-like domain"/>
    <property type="match status" value="1"/>
</dbReference>
<dbReference type="InterPro" id="IPR013427">
    <property type="entry name" value="Haem-bd_dom_put"/>
</dbReference>
<dbReference type="NCBIfam" id="TIGR02603">
    <property type="entry name" value="CxxCH_TIGR02603"/>
    <property type="match status" value="1"/>
</dbReference>
<sequence length="1016" mass="111595">MHNQLAIVKANAGTRRFLSCDFGRFPIALLSGISSTLLWTIVVELTLVGAVPSVPASAEDYSGSLPRIEATSPVGSLEKLAVVDGYRVELIASEPLVNSPVAAEWSATGELFVCEMRGYSEDRDDGLSRISRLIDEDDDGVYDHSTVYADGLLWPTAILPYRGGLFVGDAPNLWYMKDTDGDGVADQKAVVLTGFSVSNVQGLMNSFRWGLDNRIHVAVGTSGGKVRRPDQPESEAVSVRGFDLAFDPETLQFSRTSGGAQHGMCFDDWGRKFVCSNSDHLQQVMYEDRYLGSGASFVAPAARLSIAADGPQAEVFRRSPVEPWRILRTKLRVAGVVGGPVEGGGRAAGYFTGATGATIYRGDAWPESESATAVIGDVGSNLIHRKRLVGNGVPFQGQRIDQGKEFVASTDNWFRPAQFACGPDGALTVIDVYREVIEHPKSLPPDIKRHLDLTAGRDRGRLYRIVPVDYRHRKTGDLSKAGGAELVALLNHPNAWHRETASRLIFERQDRSVVPSLRQLLRDGTPLGRMHAMYALDGLGELKAGDVVSRLADRHPQVTRHAVRLAEGFSVSDQDVVSALESLVNHPSLEVRYQLAFSLSKFPGPKQMMLLASILVRDIENRWVQTAVMSSAGREPDRLMQHLIGRIGVGDGFLVRNQAIFVALAKDIRKTNARRAIESVVQRLNSIGGQPALLPVIEQFRTGDWRTLVREATAEQFDRLRERSIRIAIDQYASDKLSDADRIAALRNLGGIVDDRLTLATMEVLQGDESLTLTAATLRSIDRQASIPMLETILSRLRQWSPRLRNAACEVLFSNPTHVSVVFEAIDEGICDSEDFPITQWQRLAESKNDRTRERAEKVIGQFRSTSRDSVIEQYRSVLAKTGSVKRGEVVFRDQCAGCHQVGAMGHAVGPSLMAAATRGAESILTNVLDPNREVNPQYRNYVVLTVDGRTFSGMIVAENSSSVTLRAAESVESTVPRSEIEWIRDSGVSIMPEGLEKVITPDKMADLIAYLLEDR</sequence>
<dbReference type="Proteomes" id="UP001239462">
    <property type="component" value="Unassembled WGS sequence"/>
</dbReference>
<dbReference type="InterPro" id="IPR011042">
    <property type="entry name" value="6-blade_b-propeller_TolB-like"/>
</dbReference>
<organism evidence="6 7">
    <name type="scientific">Roseiconus lacunae</name>
    <dbReference type="NCBI Taxonomy" id="2605694"/>
    <lineage>
        <taxon>Bacteria</taxon>
        <taxon>Pseudomonadati</taxon>
        <taxon>Planctomycetota</taxon>
        <taxon>Planctomycetia</taxon>
        <taxon>Pirellulales</taxon>
        <taxon>Pirellulaceae</taxon>
        <taxon>Roseiconus</taxon>
    </lineage>
</organism>
<dbReference type="InterPro" id="IPR016024">
    <property type="entry name" value="ARM-type_fold"/>
</dbReference>
<evidence type="ECO:0000256" key="2">
    <source>
        <dbReference type="ARBA" id="ARBA00022723"/>
    </source>
</evidence>
<dbReference type="SUPFAM" id="SSF46626">
    <property type="entry name" value="Cytochrome c"/>
    <property type="match status" value="1"/>
</dbReference>
<proteinExistence type="predicted"/>
<evidence type="ECO:0000259" key="5">
    <source>
        <dbReference type="PROSITE" id="PS51007"/>
    </source>
</evidence>
<dbReference type="EMBL" id="JASZZN010000008">
    <property type="protein sequence ID" value="MDM4016231.1"/>
    <property type="molecule type" value="Genomic_DNA"/>
</dbReference>